<dbReference type="AlphaFoldDB" id="A0A0A9EQE0"/>
<reference evidence="1" key="1">
    <citation type="submission" date="2014-09" db="EMBL/GenBank/DDBJ databases">
        <authorList>
            <person name="Magalhaes I.L.F."/>
            <person name="Oliveira U."/>
            <person name="Santos F.R."/>
            <person name="Vidigal T.H.D.A."/>
            <person name="Brescovit A.D."/>
            <person name="Santos A.J."/>
        </authorList>
    </citation>
    <scope>NUCLEOTIDE SEQUENCE</scope>
    <source>
        <tissue evidence="1">Shoot tissue taken approximately 20 cm above the soil surface</tissue>
    </source>
</reference>
<name>A0A0A9EQE0_ARUDO</name>
<dbReference type="EMBL" id="GBRH01195574">
    <property type="protein sequence ID" value="JAE02322.1"/>
    <property type="molecule type" value="Transcribed_RNA"/>
</dbReference>
<accession>A0A0A9EQE0</accession>
<organism evidence="1">
    <name type="scientific">Arundo donax</name>
    <name type="common">Giant reed</name>
    <name type="synonym">Donax arundinaceus</name>
    <dbReference type="NCBI Taxonomy" id="35708"/>
    <lineage>
        <taxon>Eukaryota</taxon>
        <taxon>Viridiplantae</taxon>
        <taxon>Streptophyta</taxon>
        <taxon>Embryophyta</taxon>
        <taxon>Tracheophyta</taxon>
        <taxon>Spermatophyta</taxon>
        <taxon>Magnoliopsida</taxon>
        <taxon>Liliopsida</taxon>
        <taxon>Poales</taxon>
        <taxon>Poaceae</taxon>
        <taxon>PACMAD clade</taxon>
        <taxon>Arundinoideae</taxon>
        <taxon>Arundineae</taxon>
        <taxon>Arundo</taxon>
    </lineage>
</organism>
<protein>
    <submittedName>
        <fullName evidence="1">Uncharacterized protein</fullName>
    </submittedName>
</protein>
<proteinExistence type="predicted"/>
<reference evidence="1" key="2">
    <citation type="journal article" date="2015" name="Data Brief">
        <title>Shoot transcriptome of the giant reed, Arundo donax.</title>
        <authorList>
            <person name="Barrero R.A."/>
            <person name="Guerrero F.D."/>
            <person name="Moolhuijzen P."/>
            <person name="Goolsby J.A."/>
            <person name="Tidwell J."/>
            <person name="Bellgard S.E."/>
            <person name="Bellgard M.I."/>
        </authorList>
    </citation>
    <scope>NUCLEOTIDE SEQUENCE</scope>
    <source>
        <tissue evidence="1">Shoot tissue taken approximately 20 cm above the soil surface</tissue>
    </source>
</reference>
<sequence>MTNQMILFIFYLSIFLKTIIDQNLEQYGQR</sequence>
<evidence type="ECO:0000313" key="1">
    <source>
        <dbReference type="EMBL" id="JAE02322.1"/>
    </source>
</evidence>